<dbReference type="PANTHER" id="PTHR11266">
    <property type="entry name" value="PEROXISOMAL MEMBRANE PROTEIN 2, PXMP2 MPV17"/>
    <property type="match status" value="1"/>
</dbReference>
<keyword evidence="4 6" id="KW-1133">Transmembrane helix</keyword>
<reference evidence="7" key="2">
    <citation type="submission" date="2014-02" db="EMBL/GenBank/DDBJ databases">
        <title>Complete DNA sequence of /Kuraishia capsulata/ illustrates novel genomic features among budding yeasts (/Saccharomycotina/).</title>
        <authorList>
            <person name="Morales L."/>
            <person name="Noel B."/>
            <person name="Porcel B."/>
            <person name="Marcet-Houben M."/>
            <person name="Hullo M-F."/>
            <person name="Sacerdot C."/>
            <person name="Tekaia F."/>
            <person name="Leh-Louis V."/>
            <person name="Despons L."/>
            <person name="Khanna V."/>
            <person name="Aury J-M."/>
            <person name="Barbe V."/>
            <person name="Couloux A."/>
            <person name="Labadie K."/>
            <person name="Pelletier E."/>
            <person name="Souciet J-L."/>
            <person name="Boekhout T."/>
            <person name="Gabaldon T."/>
            <person name="Wincker P."/>
            <person name="Dujon B."/>
        </authorList>
    </citation>
    <scope>NUCLEOTIDE SEQUENCE</scope>
    <source>
        <strain evidence="7">CBS 1993</strain>
    </source>
</reference>
<evidence type="ECO:0000256" key="6">
    <source>
        <dbReference type="RuleBase" id="RU363053"/>
    </source>
</evidence>
<evidence type="ECO:0000313" key="8">
    <source>
        <dbReference type="Proteomes" id="UP000019384"/>
    </source>
</evidence>
<dbReference type="RefSeq" id="XP_022461700.1">
    <property type="nucleotide sequence ID" value="XM_022601630.1"/>
</dbReference>
<keyword evidence="3 6" id="KW-0812">Transmembrane</keyword>
<feature type="transmembrane region" description="Helical" evidence="6">
    <location>
        <begin position="59"/>
        <end position="83"/>
    </location>
</feature>
<feature type="transmembrane region" description="Helical" evidence="6">
    <location>
        <begin position="29"/>
        <end position="47"/>
    </location>
</feature>
<dbReference type="STRING" id="1382522.W6MV15"/>
<evidence type="ECO:0000256" key="1">
    <source>
        <dbReference type="ARBA" id="ARBA00004141"/>
    </source>
</evidence>
<dbReference type="GO" id="GO:0005739">
    <property type="term" value="C:mitochondrion"/>
    <property type="evidence" value="ECO:0007669"/>
    <property type="project" value="TreeGrafter"/>
</dbReference>
<accession>W6MV15</accession>
<sequence length="275" mass="31746">MSTQSNMTLRWLSGLNKASTHKRWYNIPVINYIIMAFFSFLLIRLTWHYHRLYTKSSLMATIATNLVLFGIADTMAQSIAAFYSPLTRRRNSSVASALERGHVLPEEPVVDNIEMFVDYGDENYQDGDTPKPTVFHPAVDSAAFDFKRFWYFMFWGFLMAFVSIGWYTILNSLYLDMPYFVSVLERALTDQLCFAPVSLFSFFSYSTFVMEKGNKLDLKAKLDSIYLSTLVANWSVWFPVQFINFLIMPTKFQVPFSSGVGVLWNCFLSLRNAST</sequence>
<evidence type="ECO:0000256" key="3">
    <source>
        <dbReference type="ARBA" id="ARBA00022692"/>
    </source>
</evidence>
<dbReference type="HOGENOM" id="CLU_049109_8_0_1"/>
<dbReference type="OrthoDB" id="10267969at2759"/>
<dbReference type="GeneID" id="34523088"/>
<organism evidence="7 8">
    <name type="scientific">Kuraishia capsulata CBS 1993</name>
    <dbReference type="NCBI Taxonomy" id="1382522"/>
    <lineage>
        <taxon>Eukaryota</taxon>
        <taxon>Fungi</taxon>
        <taxon>Dikarya</taxon>
        <taxon>Ascomycota</taxon>
        <taxon>Saccharomycotina</taxon>
        <taxon>Pichiomycetes</taxon>
        <taxon>Pichiales</taxon>
        <taxon>Pichiaceae</taxon>
        <taxon>Kuraishia</taxon>
    </lineage>
</organism>
<proteinExistence type="inferred from homology"/>
<feature type="transmembrane region" description="Helical" evidence="6">
    <location>
        <begin position="222"/>
        <end position="240"/>
    </location>
</feature>
<dbReference type="InterPro" id="IPR007248">
    <property type="entry name" value="Mpv17_PMP22"/>
</dbReference>
<keyword evidence="8" id="KW-1185">Reference proteome</keyword>
<dbReference type="AlphaFoldDB" id="W6MV15"/>
<protein>
    <submittedName>
        <fullName evidence="7">Uncharacterized protein</fullName>
    </submittedName>
</protein>
<dbReference type="GO" id="GO:0016020">
    <property type="term" value="C:membrane"/>
    <property type="evidence" value="ECO:0007669"/>
    <property type="project" value="UniProtKB-SubCell"/>
</dbReference>
<evidence type="ECO:0000256" key="2">
    <source>
        <dbReference type="ARBA" id="ARBA00006824"/>
    </source>
</evidence>
<evidence type="ECO:0000256" key="5">
    <source>
        <dbReference type="ARBA" id="ARBA00023136"/>
    </source>
</evidence>
<comment type="similarity">
    <text evidence="2 6">Belongs to the peroxisomal membrane protein PXMP2/4 family.</text>
</comment>
<comment type="subcellular location">
    <subcellularLocation>
        <location evidence="1">Membrane</location>
        <topology evidence="1">Multi-pass membrane protein</topology>
    </subcellularLocation>
</comment>
<feature type="transmembrane region" description="Helical" evidence="6">
    <location>
        <begin position="149"/>
        <end position="169"/>
    </location>
</feature>
<evidence type="ECO:0000256" key="4">
    <source>
        <dbReference type="ARBA" id="ARBA00022989"/>
    </source>
</evidence>
<dbReference type="EMBL" id="HG793131">
    <property type="protein sequence ID" value="CDK29717.1"/>
    <property type="molecule type" value="Genomic_DNA"/>
</dbReference>
<gene>
    <name evidence="7" type="ORF">KUCA_T00005710001</name>
</gene>
<dbReference type="PANTHER" id="PTHR11266:SF50">
    <property type="entry name" value="VACUOLAR MEMBRANE PROTEIN YOR292C"/>
    <property type="match status" value="1"/>
</dbReference>
<dbReference type="Pfam" id="PF04117">
    <property type="entry name" value="Mpv17_PMP22"/>
    <property type="match status" value="1"/>
</dbReference>
<evidence type="ECO:0000313" key="7">
    <source>
        <dbReference type="EMBL" id="CDK29717.1"/>
    </source>
</evidence>
<name>W6MV15_9ASCO</name>
<dbReference type="Proteomes" id="UP000019384">
    <property type="component" value="Unassembled WGS sequence"/>
</dbReference>
<keyword evidence="5 6" id="KW-0472">Membrane</keyword>
<reference evidence="7" key="1">
    <citation type="submission" date="2013-12" db="EMBL/GenBank/DDBJ databases">
        <authorList>
            <person name="Genoscope - CEA"/>
        </authorList>
    </citation>
    <scope>NUCLEOTIDE SEQUENCE</scope>
    <source>
        <strain evidence="7">CBS 1993</strain>
    </source>
</reference>